<dbReference type="AlphaFoldDB" id="A0AAI8YVT9"/>
<proteinExistence type="predicted"/>
<reference evidence="1" key="1">
    <citation type="submission" date="2023-11" db="EMBL/GenBank/DDBJ databases">
        <authorList>
            <person name="Alioto T."/>
            <person name="Alioto T."/>
            <person name="Gomez Garrido J."/>
        </authorList>
    </citation>
    <scope>NUCLEOTIDE SEQUENCE</scope>
</reference>
<sequence length="152" mass="17364">MTRPLSIETSAAAEEVLRLSDFRSNLLDPSIPPDWVVRFLLRRISTFEREATRAYEAAQEILRRGKLDYDAALDKEPRTLEVDIDEFLDRRRAQSEQSNEDEMAQLLRTTSKDLKAGMASEAKSIQAETAILLMIIEREGQRDGTNTGEMIF</sequence>
<dbReference type="EMBL" id="CAVMBE010000013">
    <property type="protein sequence ID" value="CAK3928602.1"/>
    <property type="molecule type" value="Genomic_DNA"/>
</dbReference>
<protein>
    <submittedName>
        <fullName evidence="1">Uncharacterized protein</fullName>
    </submittedName>
</protein>
<organism evidence="1 2">
    <name type="scientific">Lecanosticta acicola</name>
    <dbReference type="NCBI Taxonomy" id="111012"/>
    <lineage>
        <taxon>Eukaryota</taxon>
        <taxon>Fungi</taxon>
        <taxon>Dikarya</taxon>
        <taxon>Ascomycota</taxon>
        <taxon>Pezizomycotina</taxon>
        <taxon>Dothideomycetes</taxon>
        <taxon>Dothideomycetidae</taxon>
        <taxon>Mycosphaerellales</taxon>
        <taxon>Mycosphaerellaceae</taxon>
        <taxon>Lecanosticta</taxon>
    </lineage>
</organism>
<dbReference type="Proteomes" id="UP001296104">
    <property type="component" value="Unassembled WGS sequence"/>
</dbReference>
<keyword evidence="2" id="KW-1185">Reference proteome</keyword>
<comment type="caution">
    <text evidence="1">The sequence shown here is derived from an EMBL/GenBank/DDBJ whole genome shotgun (WGS) entry which is preliminary data.</text>
</comment>
<accession>A0AAI8YVT9</accession>
<evidence type="ECO:0000313" key="1">
    <source>
        <dbReference type="EMBL" id="CAK3928602.1"/>
    </source>
</evidence>
<evidence type="ECO:0000313" key="2">
    <source>
        <dbReference type="Proteomes" id="UP001296104"/>
    </source>
</evidence>
<name>A0AAI8YVT9_9PEZI</name>
<gene>
    <name evidence="1" type="ORF">LECACI_7A002895</name>
</gene>